<accession>A0A915A3W6</accession>
<proteinExistence type="predicted"/>
<protein>
    <submittedName>
        <fullName evidence="8">LTD domain-containing protein</fullName>
    </submittedName>
</protein>
<reference evidence="8" key="1">
    <citation type="submission" date="2022-11" db="UniProtKB">
        <authorList>
            <consortium name="WormBaseParasite"/>
        </authorList>
    </citation>
    <scope>IDENTIFICATION</scope>
</reference>
<dbReference type="GO" id="GO:0005882">
    <property type="term" value="C:intermediate filament"/>
    <property type="evidence" value="ECO:0007669"/>
    <property type="project" value="UniProtKB-KW"/>
</dbReference>
<dbReference type="WBParaSite" id="PgE188_g001_t05">
    <property type="protein sequence ID" value="PgE188_g001_t05"/>
    <property type="gene ID" value="PgE188_g001"/>
</dbReference>
<evidence type="ECO:0000313" key="8">
    <source>
        <dbReference type="WBParaSite" id="PgE188_g001_t05"/>
    </source>
</evidence>
<evidence type="ECO:0000256" key="4">
    <source>
        <dbReference type="ARBA" id="ARBA00023242"/>
    </source>
</evidence>
<evidence type="ECO:0000256" key="2">
    <source>
        <dbReference type="ARBA" id="ARBA00022754"/>
    </source>
</evidence>
<dbReference type="AlphaFoldDB" id="A0A915A3W6"/>
<name>A0A915A3W6_PARUN</name>
<dbReference type="PROSITE" id="PS51841">
    <property type="entry name" value="LTD"/>
    <property type="match status" value="1"/>
</dbReference>
<dbReference type="GO" id="GO:0031507">
    <property type="term" value="P:heterochromatin formation"/>
    <property type="evidence" value="ECO:0007669"/>
    <property type="project" value="TreeGrafter"/>
</dbReference>
<dbReference type="SUPFAM" id="SSF64593">
    <property type="entry name" value="Intermediate filament protein, coiled coil region"/>
    <property type="match status" value="1"/>
</dbReference>
<organism evidence="7 8">
    <name type="scientific">Parascaris univalens</name>
    <name type="common">Nematode worm</name>
    <dbReference type="NCBI Taxonomy" id="6257"/>
    <lineage>
        <taxon>Eukaryota</taxon>
        <taxon>Metazoa</taxon>
        <taxon>Ecdysozoa</taxon>
        <taxon>Nematoda</taxon>
        <taxon>Chromadorea</taxon>
        <taxon>Rhabditida</taxon>
        <taxon>Spirurina</taxon>
        <taxon>Ascaridomorpha</taxon>
        <taxon>Ascaridoidea</taxon>
        <taxon>Ascarididae</taxon>
        <taxon>Parascaris</taxon>
    </lineage>
</organism>
<dbReference type="SUPFAM" id="SSF74853">
    <property type="entry name" value="Lamin A/C globular tail domain"/>
    <property type="match status" value="1"/>
</dbReference>
<keyword evidence="2" id="KW-0403">Intermediate filament</keyword>
<keyword evidence="4" id="KW-0539">Nucleus</keyword>
<evidence type="ECO:0000256" key="1">
    <source>
        <dbReference type="ARBA" id="ARBA00004123"/>
    </source>
</evidence>
<dbReference type="GO" id="GO:0007097">
    <property type="term" value="P:nuclear migration"/>
    <property type="evidence" value="ECO:0007669"/>
    <property type="project" value="TreeGrafter"/>
</dbReference>
<dbReference type="PANTHER" id="PTHR45721:SF11">
    <property type="entry name" value="LAMIN DM0-RELATED"/>
    <property type="match status" value="1"/>
</dbReference>
<dbReference type="InterPro" id="IPR001322">
    <property type="entry name" value="Lamin_tail_dom"/>
</dbReference>
<sequence>KACSYKITCTQNTLYGDVHAKVRCAQLWNYVLGDICEWARTISRIHGCRSNVRVMSTWSRPSEKEVLSGFNIRLAAYLEVEVHLLELNNEVLHLRAAEAETKKKEDFDKLTANYERTIAEMRTSIAQMVKEKKRLEIEKEVAVAEIEQLHNKTENLMTTVKKLQEASYHNKHGIQRLQAELVSEEERHRELDIENKKLIAEAAELKRQYEIMEKQVKEMSVNNAAVQNEYEAMKEDFELLKKTQGEKLEMVSRRYEMEMSAAVEQMERDYSSRLENELETQRGEFISRLNKYTSDVERAYRMGLSDTSGTQSLDESVEESAKLSTDFQVSWEKLHKQKTIIDEREKLVIELENKLRIARADGNIRKKQRDETIAKQQQHLNRLRYECEILEGLNEHLDAELQSYRNLLDDEESRLSISRESLSVNDADVQQFISVGRFAVKTEEETPNRNCSIETGSEGENGQFVRLHNHGAQAVSIGGWMIRSEGDEKEIVYRFHPQQILDSGTAITVWSAISGNIETSPGDIVMKTQRWPTEKCTKITVVDDLGAVVVTHESADSFDRQGRLHIYM</sequence>
<keyword evidence="3 5" id="KW-0175">Coiled coil</keyword>
<dbReference type="Pfam" id="PF00932">
    <property type="entry name" value="LTD"/>
    <property type="match status" value="1"/>
</dbReference>
<dbReference type="Pfam" id="PF00038">
    <property type="entry name" value="Filament"/>
    <property type="match status" value="1"/>
</dbReference>
<feature type="coiled-coil region" evidence="5">
    <location>
        <begin position="118"/>
        <end position="243"/>
    </location>
</feature>
<feature type="domain" description="LTD" evidence="6">
    <location>
        <begin position="413"/>
        <end position="556"/>
    </location>
</feature>
<feature type="coiled-coil region" evidence="5">
    <location>
        <begin position="341"/>
        <end position="414"/>
    </location>
</feature>
<keyword evidence="7" id="KW-1185">Reference proteome</keyword>
<dbReference type="Proteomes" id="UP000887569">
    <property type="component" value="Unplaced"/>
</dbReference>
<dbReference type="GO" id="GO:0090435">
    <property type="term" value="P:protein localization to nuclear envelope"/>
    <property type="evidence" value="ECO:0007669"/>
    <property type="project" value="TreeGrafter"/>
</dbReference>
<evidence type="ECO:0000259" key="6">
    <source>
        <dbReference type="PROSITE" id="PS51841"/>
    </source>
</evidence>
<dbReference type="GO" id="GO:0006998">
    <property type="term" value="P:nuclear envelope organization"/>
    <property type="evidence" value="ECO:0007669"/>
    <property type="project" value="TreeGrafter"/>
</dbReference>
<dbReference type="InterPro" id="IPR036415">
    <property type="entry name" value="Lamin_tail_dom_sf"/>
</dbReference>
<dbReference type="GO" id="GO:0005200">
    <property type="term" value="F:structural constituent of cytoskeleton"/>
    <property type="evidence" value="ECO:0007669"/>
    <property type="project" value="TreeGrafter"/>
</dbReference>
<evidence type="ECO:0000313" key="7">
    <source>
        <dbReference type="Proteomes" id="UP000887569"/>
    </source>
</evidence>
<evidence type="ECO:0000256" key="5">
    <source>
        <dbReference type="SAM" id="Coils"/>
    </source>
</evidence>
<dbReference type="Gene3D" id="2.60.40.1260">
    <property type="entry name" value="Lamin Tail domain"/>
    <property type="match status" value="1"/>
</dbReference>
<dbReference type="PANTHER" id="PTHR45721">
    <property type="entry name" value="LAMIN DM0-RELATED"/>
    <property type="match status" value="1"/>
</dbReference>
<dbReference type="InterPro" id="IPR039008">
    <property type="entry name" value="IF_rod_dom"/>
</dbReference>
<evidence type="ECO:0000256" key="3">
    <source>
        <dbReference type="ARBA" id="ARBA00023054"/>
    </source>
</evidence>
<dbReference type="GO" id="GO:0051664">
    <property type="term" value="P:nuclear pore localization"/>
    <property type="evidence" value="ECO:0007669"/>
    <property type="project" value="TreeGrafter"/>
</dbReference>
<dbReference type="GO" id="GO:0005652">
    <property type="term" value="C:nuclear lamina"/>
    <property type="evidence" value="ECO:0007669"/>
    <property type="project" value="TreeGrafter"/>
</dbReference>
<comment type="subcellular location">
    <subcellularLocation>
        <location evidence="1">Nucleus</location>
    </subcellularLocation>
</comment>